<dbReference type="SUPFAM" id="SSF50037">
    <property type="entry name" value="C-terminal domain of transcriptional repressors"/>
    <property type="match status" value="1"/>
</dbReference>
<reference evidence="3 4" key="1">
    <citation type="journal article" date="2018" name="Microbiol. Resour. Announc.">
        <title>Complete Genome Sequence of Acidithiobacillus ferridurans JCM 18981.</title>
        <authorList>
            <person name="Miyauchi T."/>
            <person name="Kouzuma A."/>
            <person name="Abe T."/>
            <person name="Watanabe K."/>
        </authorList>
    </citation>
    <scope>NUCLEOTIDE SEQUENCE [LARGE SCALE GENOMIC DNA]</scope>
    <source>
        <strain evidence="4">ATCC 33020 / DSM 29468 / JCM 18981 / 11Fe</strain>
    </source>
</reference>
<keyword evidence="1" id="KW-0408">Iron</keyword>
<dbReference type="EMBL" id="AP018795">
    <property type="protein sequence ID" value="BBF64265.1"/>
    <property type="molecule type" value="Genomic_DNA"/>
</dbReference>
<dbReference type="Pfam" id="PF04023">
    <property type="entry name" value="FeoA"/>
    <property type="match status" value="1"/>
</dbReference>
<dbReference type="SMART" id="SM00899">
    <property type="entry name" value="FeoA"/>
    <property type="match status" value="1"/>
</dbReference>
<protein>
    <recommendedName>
        <fullName evidence="2">Ferrous iron transporter FeoA-like domain-containing protein</fullName>
    </recommendedName>
</protein>
<dbReference type="GO" id="GO:0046914">
    <property type="term" value="F:transition metal ion binding"/>
    <property type="evidence" value="ECO:0007669"/>
    <property type="project" value="InterPro"/>
</dbReference>
<dbReference type="InterPro" id="IPR038157">
    <property type="entry name" value="FeoA_core_dom"/>
</dbReference>
<dbReference type="InterPro" id="IPR007167">
    <property type="entry name" value="Fe-transptr_FeoA-like"/>
</dbReference>
<feature type="domain" description="Ferrous iron transporter FeoA-like" evidence="2">
    <location>
        <begin position="17"/>
        <end position="88"/>
    </location>
</feature>
<accession>A0A2Z6IJQ1</accession>
<evidence type="ECO:0000259" key="2">
    <source>
        <dbReference type="SMART" id="SM00899"/>
    </source>
</evidence>
<dbReference type="Gene3D" id="2.30.30.90">
    <property type="match status" value="1"/>
</dbReference>
<evidence type="ECO:0000313" key="3">
    <source>
        <dbReference type="EMBL" id="BBF64265.1"/>
    </source>
</evidence>
<organism evidence="3 4">
    <name type="scientific">Acidithiobacillus ferridurans</name>
    <dbReference type="NCBI Taxonomy" id="1232575"/>
    <lineage>
        <taxon>Bacteria</taxon>
        <taxon>Pseudomonadati</taxon>
        <taxon>Pseudomonadota</taxon>
        <taxon>Acidithiobacillia</taxon>
        <taxon>Acidithiobacillales</taxon>
        <taxon>Acidithiobacillaceae</taxon>
        <taxon>Acidithiobacillus</taxon>
    </lineage>
</organism>
<evidence type="ECO:0000256" key="1">
    <source>
        <dbReference type="ARBA" id="ARBA00023004"/>
    </source>
</evidence>
<gene>
    <name evidence="3" type="ORF">AFERRID_04830</name>
</gene>
<dbReference type="InterPro" id="IPR008988">
    <property type="entry name" value="Transcriptional_repressor_C"/>
</dbReference>
<dbReference type="Proteomes" id="UP000280188">
    <property type="component" value="Chromosome"/>
</dbReference>
<name>A0A2Z6IJQ1_ACIFI</name>
<proteinExistence type="predicted"/>
<sequence length="100" mass="10744">MDAFIMNSSITSPSESLFIGDLRLGDHARVLEITGGKVMQQRLGMLGIRRDTPVRVVHGPGKRGAVLQVGGARIALGWGVIQRIRVAVIPTESTHTGEKT</sequence>
<keyword evidence="4" id="KW-1185">Reference proteome</keyword>
<evidence type="ECO:0000313" key="4">
    <source>
        <dbReference type="Proteomes" id="UP000280188"/>
    </source>
</evidence>
<dbReference type="AlphaFoldDB" id="A0A2Z6IJQ1"/>
<dbReference type="KEGG" id="afj:AFERRID_04830"/>